<protein>
    <recommendedName>
        <fullName evidence="4">Superoxide dismutase copper/zinc binding domain-containing protein</fullName>
    </recommendedName>
</protein>
<feature type="signal peptide" evidence="3">
    <location>
        <begin position="1"/>
        <end position="21"/>
    </location>
</feature>
<name>A0ABN0ZSY4_9ACTN</name>
<evidence type="ECO:0000313" key="5">
    <source>
        <dbReference type="EMBL" id="GAA0457285.1"/>
    </source>
</evidence>
<comment type="caution">
    <text evidence="5">The sequence shown here is derived from an EMBL/GenBank/DDBJ whole genome shotgun (WGS) entry which is preliminary data.</text>
</comment>
<comment type="similarity">
    <text evidence="1">Belongs to the Cu-Zn superoxide dismutase family.</text>
</comment>
<dbReference type="Pfam" id="PF00080">
    <property type="entry name" value="Sod_Cu"/>
    <property type="match status" value="1"/>
</dbReference>
<gene>
    <name evidence="5" type="ORF">GCM10010361_21650</name>
</gene>
<keyword evidence="3" id="KW-0732">Signal</keyword>
<evidence type="ECO:0000256" key="3">
    <source>
        <dbReference type="SAM" id="SignalP"/>
    </source>
</evidence>
<evidence type="ECO:0000256" key="2">
    <source>
        <dbReference type="SAM" id="MobiDB-lite"/>
    </source>
</evidence>
<reference evidence="5 6" key="1">
    <citation type="journal article" date="2019" name="Int. J. Syst. Evol. Microbiol.">
        <title>The Global Catalogue of Microorganisms (GCM) 10K type strain sequencing project: providing services to taxonomists for standard genome sequencing and annotation.</title>
        <authorList>
            <consortium name="The Broad Institute Genomics Platform"/>
            <consortium name="The Broad Institute Genome Sequencing Center for Infectious Disease"/>
            <person name="Wu L."/>
            <person name="Ma J."/>
        </authorList>
    </citation>
    <scope>NUCLEOTIDE SEQUENCE [LARGE SCALE GENOMIC DNA]</scope>
    <source>
        <strain evidence="5 6">JCM 4805</strain>
    </source>
</reference>
<dbReference type="SUPFAM" id="SSF49329">
    <property type="entry name" value="Cu,Zn superoxide dismutase-like"/>
    <property type="match status" value="1"/>
</dbReference>
<proteinExistence type="inferred from homology"/>
<sequence>MAAGILTGAATALLMAVSAAAAPAYGATPGGGDLVVGKESRFAPVSEFDPSDAVTYDTKKVPTRARIAVAQWKNDHGMTIRLKVKGLQPHRTYGAHVHTKPCGEKPDDSGPHYQNRKDPHQPSTDSRYANPENEVWLDFTTDSDGDASMSSKHSWWFRPGEARSVVIHDHKTETGHGHAGMAGDRLGCLSVPFKHAAK</sequence>
<feature type="compositionally biased region" description="Basic and acidic residues" evidence="2">
    <location>
        <begin position="101"/>
        <end position="120"/>
    </location>
</feature>
<evidence type="ECO:0000256" key="1">
    <source>
        <dbReference type="ARBA" id="ARBA00010457"/>
    </source>
</evidence>
<dbReference type="Proteomes" id="UP001500909">
    <property type="component" value="Unassembled WGS sequence"/>
</dbReference>
<evidence type="ECO:0000259" key="4">
    <source>
        <dbReference type="Pfam" id="PF00080"/>
    </source>
</evidence>
<evidence type="ECO:0000313" key="6">
    <source>
        <dbReference type="Proteomes" id="UP001500909"/>
    </source>
</evidence>
<keyword evidence="6" id="KW-1185">Reference proteome</keyword>
<dbReference type="InterPro" id="IPR001424">
    <property type="entry name" value="SOD_Cu_Zn_dom"/>
</dbReference>
<feature type="chain" id="PRO_5045154090" description="Superoxide dismutase copper/zinc binding domain-containing protein" evidence="3">
    <location>
        <begin position="22"/>
        <end position="198"/>
    </location>
</feature>
<feature type="region of interest" description="Disordered" evidence="2">
    <location>
        <begin position="94"/>
        <end position="130"/>
    </location>
</feature>
<dbReference type="RefSeq" id="WP_346094752.1">
    <property type="nucleotide sequence ID" value="NZ_BAAABY010000014.1"/>
</dbReference>
<accession>A0ABN0ZSY4</accession>
<dbReference type="InterPro" id="IPR036423">
    <property type="entry name" value="SOD-like_Cu/Zn_dom_sf"/>
</dbReference>
<dbReference type="Gene3D" id="2.60.40.200">
    <property type="entry name" value="Superoxide dismutase, copper/zinc binding domain"/>
    <property type="match status" value="1"/>
</dbReference>
<dbReference type="EMBL" id="BAAABY010000014">
    <property type="protein sequence ID" value="GAA0457285.1"/>
    <property type="molecule type" value="Genomic_DNA"/>
</dbReference>
<organism evidence="5 6">
    <name type="scientific">Streptomyces olivaceiscleroticus</name>
    <dbReference type="NCBI Taxonomy" id="68245"/>
    <lineage>
        <taxon>Bacteria</taxon>
        <taxon>Bacillati</taxon>
        <taxon>Actinomycetota</taxon>
        <taxon>Actinomycetes</taxon>
        <taxon>Kitasatosporales</taxon>
        <taxon>Streptomycetaceae</taxon>
        <taxon>Streptomyces</taxon>
    </lineage>
</organism>
<feature type="domain" description="Superoxide dismutase copper/zinc binding" evidence="4">
    <location>
        <begin position="68"/>
        <end position="188"/>
    </location>
</feature>